<dbReference type="AlphaFoldDB" id="A0A7X2ISS3"/>
<feature type="repeat" description="ANK" evidence="3">
    <location>
        <begin position="64"/>
        <end position="96"/>
    </location>
</feature>
<gene>
    <name evidence="4" type="ORF">GJ700_26890</name>
</gene>
<dbReference type="PROSITE" id="PS50297">
    <property type="entry name" value="ANK_REP_REGION"/>
    <property type="match status" value="2"/>
</dbReference>
<name>A0A7X2ISS3_9BURK</name>
<keyword evidence="1" id="KW-0677">Repeat</keyword>
<dbReference type="SMART" id="SM00248">
    <property type="entry name" value="ANK"/>
    <property type="match status" value="2"/>
</dbReference>
<dbReference type="Pfam" id="PF12796">
    <property type="entry name" value="Ank_2"/>
    <property type="match status" value="1"/>
</dbReference>
<dbReference type="Proteomes" id="UP000446768">
    <property type="component" value="Unassembled WGS sequence"/>
</dbReference>
<dbReference type="PROSITE" id="PS50088">
    <property type="entry name" value="ANK_REPEAT"/>
    <property type="match status" value="2"/>
</dbReference>
<organism evidence="4 5">
    <name type="scientific">Pseudoduganella rivuli</name>
    <dbReference type="NCBI Taxonomy" id="2666085"/>
    <lineage>
        <taxon>Bacteria</taxon>
        <taxon>Pseudomonadati</taxon>
        <taxon>Pseudomonadota</taxon>
        <taxon>Betaproteobacteria</taxon>
        <taxon>Burkholderiales</taxon>
        <taxon>Oxalobacteraceae</taxon>
        <taxon>Telluria group</taxon>
        <taxon>Pseudoduganella</taxon>
    </lineage>
</organism>
<evidence type="ECO:0000313" key="5">
    <source>
        <dbReference type="Proteomes" id="UP000446768"/>
    </source>
</evidence>
<dbReference type="EMBL" id="WKJJ01000020">
    <property type="protein sequence ID" value="MRV75349.1"/>
    <property type="molecule type" value="Genomic_DNA"/>
</dbReference>
<dbReference type="RefSeq" id="WP_154379817.1">
    <property type="nucleotide sequence ID" value="NZ_WKJJ01000020.1"/>
</dbReference>
<dbReference type="InterPro" id="IPR002110">
    <property type="entry name" value="Ankyrin_rpt"/>
</dbReference>
<sequence length="129" mass="14205">MKTIEEIYKRCAQTGAWYGIEITSFAQRNFMEDTVLHTVCSWGDLESVKVLVAAGADVNAKGDQGATPLFNAVMGENPEVVSFLLESNADPNIPNDYKRYVLDYAKNVASPASIVSVLEKAKGLKKFKR</sequence>
<accession>A0A7X2ISS3</accession>
<dbReference type="Gene3D" id="1.25.40.20">
    <property type="entry name" value="Ankyrin repeat-containing domain"/>
    <property type="match status" value="1"/>
</dbReference>
<dbReference type="PANTHER" id="PTHR24171">
    <property type="entry name" value="ANKYRIN REPEAT DOMAIN-CONTAINING PROTEIN 39-RELATED"/>
    <property type="match status" value="1"/>
</dbReference>
<protein>
    <recommendedName>
        <fullName evidence="6">Ankyrin repeat domain-containing protein</fullName>
    </recommendedName>
</protein>
<proteinExistence type="predicted"/>
<evidence type="ECO:0000256" key="3">
    <source>
        <dbReference type="PROSITE-ProRule" id="PRU00023"/>
    </source>
</evidence>
<dbReference type="InterPro" id="IPR036770">
    <property type="entry name" value="Ankyrin_rpt-contain_sf"/>
</dbReference>
<keyword evidence="2 3" id="KW-0040">ANK repeat</keyword>
<evidence type="ECO:0000313" key="4">
    <source>
        <dbReference type="EMBL" id="MRV75349.1"/>
    </source>
</evidence>
<dbReference type="SUPFAM" id="SSF48403">
    <property type="entry name" value="Ankyrin repeat"/>
    <property type="match status" value="1"/>
</dbReference>
<evidence type="ECO:0000256" key="1">
    <source>
        <dbReference type="ARBA" id="ARBA00022737"/>
    </source>
</evidence>
<comment type="caution">
    <text evidence="4">The sequence shown here is derived from an EMBL/GenBank/DDBJ whole genome shotgun (WGS) entry which is preliminary data.</text>
</comment>
<reference evidence="4 5" key="1">
    <citation type="submission" date="2019-11" db="EMBL/GenBank/DDBJ databases">
        <title>Novel species isolated from a subtropical stream in China.</title>
        <authorList>
            <person name="Lu H."/>
        </authorList>
    </citation>
    <scope>NUCLEOTIDE SEQUENCE [LARGE SCALE GENOMIC DNA]</scope>
    <source>
        <strain evidence="4 5">FT92W</strain>
    </source>
</reference>
<evidence type="ECO:0008006" key="6">
    <source>
        <dbReference type="Google" id="ProtNLM"/>
    </source>
</evidence>
<evidence type="ECO:0000256" key="2">
    <source>
        <dbReference type="ARBA" id="ARBA00023043"/>
    </source>
</evidence>
<keyword evidence="5" id="KW-1185">Reference proteome</keyword>
<feature type="repeat" description="ANK" evidence="3">
    <location>
        <begin position="31"/>
        <end position="63"/>
    </location>
</feature>